<dbReference type="GO" id="GO:0008270">
    <property type="term" value="F:zinc ion binding"/>
    <property type="evidence" value="ECO:0007669"/>
    <property type="project" value="InterPro"/>
</dbReference>
<organism evidence="8 9">
    <name type="scientific">Postia placenta MAD-698-R-SB12</name>
    <dbReference type="NCBI Taxonomy" id="670580"/>
    <lineage>
        <taxon>Eukaryota</taxon>
        <taxon>Fungi</taxon>
        <taxon>Dikarya</taxon>
        <taxon>Basidiomycota</taxon>
        <taxon>Agaricomycotina</taxon>
        <taxon>Agaricomycetes</taxon>
        <taxon>Polyporales</taxon>
        <taxon>Adustoporiaceae</taxon>
        <taxon>Rhodonia</taxon>
    </lineage>
</organism>
<evidence type="ECO:0000256" key="4">
    <source>
        <dbReference type="ARBA" id="ARBA00023163"/>
    </source>
</evidence>
<evidence type="ECO:0000256" key="6">
    <source>
        <dbReference type="SAM" id="MobiDB-lite"/>
    </source>
</evidence>
<dbReference type="Proteomes" id="UP000194127">
    <property type="component" value="Unassembled WGS sequence"/>
</dbReference>
<dbReference type="GO" id="GO:0006351">
    <property type="term" value="P:DNA-templated transcription"/>
    <property type="evidence" value="ECO:0007669"/>
    <property type="project" value="InterPro"/>
</dbReference>
<dbReference type="Pfam" id="PF04082">
    <property type="entry name" value="Fungal_trans"/>
    <property type="match status" value="1"/>
</dbReference>
<keyword evidence="5" id="KW-0539">Nucleus</keyword>
<evidence type="ECO:0000313" key="8">
    <source>
        <dbReference type="EMBL" id="OSX64289.1"/>
    </source>
</evidence>
<dbReference type="GeneID" id="36325522"/>
<evidence type="ECO:0000256" key="3">
    <source>
        <dbReference type="ARBA" id="ARBA00023015"/>
    </source>
</evidence>
<feature type="domain" description="Xylanolytic transcriptional activator regulatory" evidence="7">
    <location>
        <begin position="127"/>
        <end position="298"/>
    </location>
</feature>
<feature type="compositionally biased region" description="Basic and acidic residues" evidence="6">
    <location>
        <begin position="55"/>
        <end position="64"/>
    </location>
</feature>
<evidence type="ECO:0000256" key="2">
    <source>
        <dbReference type="ARBA" id="ARBA00022723"/>
    </source>
</evidence>
<comment type="subcellular location">
    <subcellularLocation>
        <location evidence="1">Nucleus</location>
    </subcellularLocation>
</comment>
<dbReference type="CDD" id="cd12148">
    <property type="entry name" value="fungal_TF_MHR"/>
    <property type="match status" value="1"/>
</dbReference>
<evidence type="ECO:0000259" key="7">
    <source>
        <dbReference type="Pfam" id="PF04082"/>
    </source>
</evidence>
<gene>
    <name evidence="8" type="ORF">POSPLADRAFT_1054906</name>
</gene>
<keyword evidence="3" id="KW-0805">Transcription regulation</keyword>
<keyword evidence="9" id="KW-1185">Reference proteome</keyword>
<feature type="compositionally biased region" description="Polar residues" evidence="6">
    <location>
        <begin position="517"/>
        <end position="526"/>
    </location>
</feature>
<keyword evidence="4" id="KW-0804">Transcription</keyword>
<feature type="region of interest" description="Disordered" evidence="6">
    <location>
        <begin position="1"/>
        <end position="80"/>
    </location>
</feature>
<sequence length="658" mass="73435">MDPRNHPEQVSLSPVNHTVDGRIGGSTRLPDDALHTNGEQTTVAFVKGGKRKRLSKEIPARDQISRSGEPSPPHPPLSTDEEYIAAPKRNRSNPTAGTASQLSPILHKVQQPQSKLLDRDTTHELVNLFFAHCNPHRMIFHKPSFSAELSHNRLPEYLVLVVCAVAAPLSKSVSSTASIARLAGVPFYEEAVSIMFDNAGRLLSEPCLATAQALCLMEMHEVAASHSWTKHYKYFDLALRVLEESLEVHVPDDKARRPASPTPPDSLDMYIERECSRRCFWLIQLMGWINAIYTYRPLRPRCVEMMATVRLPIDETTFDLAVHWHSATSEFIHAPAPRTRYASQFGHVLRILSLYSTVQAVVAMDESTVREAALRDCRKDLEEWDASLSGHLRFSEDNLEKQVSMFDTSSNTGAWCFCFMHALYPCSCLALAEGEGRLAEPVPWVRKQLGMIFDATGTRAKNTILSACVLWSYSKYHPDDPQLHIWDHDFEKTWGFSVTVVAHQWREVQAKERAANSPKNSPPQREQATEPAANSASVVNAAERHPVDLGEQPHGDAAVVQRYDFIPQGQYQRTVDTTAAEQIVQAPLLRPHRDPAPNLPSLKASGLLDARPPSEAFANGLTISSQSPLHRDDDRRSMATLLNSPVQLRGNMASAPWA</sequence>
<dbReference type="GO" id="GO:0000981">
    <property type="term" value="F:DNA-binding transcription factor activity, RNA polymerase II-specific"/>
    <property type="evidence" value="ECO:0007669"/>
    <property type="project" value="InterPro"/>
</dbReference>
<dbReference type="InterPro" id="IPR050815">
    <property type="entry name" value="TF_fung"/>
</dbReference>
<dbReference type="PANTHER" id="PTHR47338">
    <property type="entry name" value="ZN(II)2CYS6 TRANSCRIPTION FACTOR (EUROFUNG)-RELATED"/>
    <property type="match status" value="1"/>
</dbReference>
<evidence type="ECO:0000256" key="1">
    <source>
        <dbReference type="ARBA" id="ARBA00004123"/>
    </source>
</evidence>
<proteinExistence type="predicted"/>
<dbReference type="AlphaFoldDB" id="A0A1X6N6M2"/>
<keyword evidence="2" id="KW-0479">Metal-binding</keyword>
<protein>
    <recommendedName>
        <fullName evidence="7">Xylanolytic transcriptional activator regulatory domain-containing protein</fullName>
    </recommendedName>
</protein>
<dbReference type="STRING" id="670580.A0A1X6N6M2"/>
<evidence type="ECO:0000256" key="5">
    <source>
        <dbReference type="ARBA" id="ARBA00023242"/>
    </source>
</evidence>
<reference evidence="8 9" key="1">
    <citation type="submission" date="2017-04" db="EMBL/GenBank/DDBJ databases">
        <title>Genome Sequence of the Model Brown-Rot Fungus Postia placenta SB12.</title>
        <authorList>
            <consortium name="DOE Joint Genome Institute"/>
            <person name="Gaskell J."/>
            <person name="Kersten P."/>
            <person name="Larrondo L.F."/>
            <person name="Canessa P."/>
            <person name="Martinez D."/>
            <person name="Hibbett D."/>
            <person name="Schmoll M."/>
            <person name="Kubicek C.P."/>
            <person name="Martinez A.T."/>
            <person name="Yadav J."/>
            <person name="Master E."/>
            <person name="Magnuson J.K."/>
            <person name="James T."/>
            <person name="Yaver D."/>
            <person name="Berka R."/>
            <person name="Labutti K."/>
            <person name="Lipzen A."/>
            <person name="Aerts A."/>
            <person name="Barry K."/>
            <person name="Henrissat B."/>
            <person name="Blanchette R."/>
            <person name="Grigoriev I."/>
            <person name="Cullen D."/>
        </authorList>
    </citation>
    <scope>NUCLEOTIDE SEQUENCE [LARGE SCALE GENOMIC DNA]</scope>
    <source>
        <strain evidence="8 9">MAD-698-R-SB12</strain>
    </source>
</reference>
<dbReference type="RefSeq" id="XP_024341083.1">
    <property type="nucleotide sequence ID" value="XM_024480572.1"/>
</dbReference>
<feature type="region of interest" description="Disordered" evidence="6">
    <location>
        <begin position="510"/>
        <end position="539"/>
    </location>
</feature>
<dbReference type="GO" id="GO:0003677">
    <property type="term" value="F:DNA binding"/>
    <property type="evidence" value="ECO:0007669"/>
    <property type="project" value="InterPro"/>
</dbReference>
<dbReference type="EMBL" id="KZ110594">
    <property type="protein sequence ID" value="OSX64289.1"/>
    <property type="molecule type" value="Genomic_DNA"/>
</dbReference>
<dbReference type="PANTHER" id="PTHR47338:SF5">
    <property type="entry name" value="ZN(II)2CYS6 TRANSCRIPTION FACTOR (EUROFUNG)"/>
    <property type="match status" value="1"/>
</dbReference>
<evidence type="ECO:0000313" key="9">
    <source>
        <dbReference type="Proteomes" id="UP000194127"/>
    </source>
</evidence>
<dbReference type="OrthoDB" id="2123952at2759"/>
<dbReference type="InterPro" id="IPR007219">
    <property type="entry name" value="XnlR_reg_dom"/>
</dbReference>
<dbReference type="GO" id="GO:0005634">
    <property type="term" value="C:nucleus"/>
    <property type="evidence" value="ECO:0007669"/>
    <property type="project" value="UniProtKB-SubCell"/>
</dbReference>
<name>A0A1X6N6M2_9APHY</name>
<accession>A0A1X6N6M2</accession>